<feature type="region of interest" description="Disordered" evidence="2">
    <location>
        <begin position="1"/>
        <end position="113"/>
    </location>
</feature>
<feature type="compositionally biased region" description="Basic and acidic residues" evidence="2">
    <location>
        <begin position="142"/>
        <end position="157"/>
    </location>
</feature>
<dbReference type="InterPro" id="IPR013087">
    <property type="entry name" value="Znf_C2H2_type"/>
</dbReference>
<evidence type="ECO:0000259" key="3">
    <source>
        <dbReference type="PROSITE" id="PS51083"/>
    </source>
</evidence>
<dbReference type="PROSITE" id="PS51083">
    <property type="entry name" value="ZF_HIT"/>
    <property type="match status" value="1"/>
</dbReference>
<feature type="compositionally biased region" description="Basic and acidic residues" evidence="2">
    <location>
        <begin position="9"/>
        <end position="23"/>
    </location>
</feature>
<sequence>MESPSPPSHSHDVTAESKVKIEDGDAQTDVSHASSETVQAVQPPPVATTSGKRSAPSSPGEKAEAEANEAKDSKMEVDGDGEAANMSAETTGTTANGEAQDEATPPPAKRRTMCGVCLTEPSKYKCARCTLAYCSVACSRIHRDNHPPDAPTDENKKPAPPPPSSLPPKPTPPPHPFHVLDDAPELQRLFARYPTLPERLRSIYEATQPPKVGSNGSSGPGNKLWKQNARGGGGGRGGRGGSHNTPSFNKPWTKEMGLKQGQKALRRARVDPGEDGDAVRAYCETVTYLLARDTEGNNGDATMTDTPNTNGNDLASLVRQELAVEANQVIKQLMDVEGRQ</sequence>
<feature type="domain" description="HIT-type" evidence="3">
    <location>
        <begin position="114"/>
        <end position="150"/>
    </location>
</feature>
<organism evidence="4 5">
    <name type="scientific">Sporothrix bragantina</name>
    <dbReference type="NCBI Taxonomy" id="671064"/>
    <lineage>
        <taxon>Eukaryota</taxon>
        <taxon>Fungi</taxon>
        <taxon>Dikarya</taxon>
        <taxon>Ascomycota</taxon>
        <taxon>Pezizomycotina</taxon>
        <taxon>Sordariomycetes</taxon>
        <taxon>Sordariomycetidae</taxon>
        <taxon>Ophiostomatales</taxon>
        <taxon>Ophiostomataceae</taxon>
        <taxon>Sporothrix</taxon>
    </lineage>
</organism>
<feature type="compositionally biased region" description="Gly residues" evidence="2">
    <location>
        <begin position="230"/>
        <end position="241"/>
    </location>
</feature>
<evidence type="ECO:0000256" key="2">
    <source>
        <dbReference type="SAM" id="MobiDB-lite"/>
    </source>
</evidence>
<dbReference type="InterPro" id="IPR007529">
    <property type="entry name" value="Znf_HIT"/>
</dbReference>
<feature type="region of interest" description="Disordered" evidence="2">
    <location>
        <begin position="142"/>
        <end position="180"/>
    </location>
</feature>
<keyword evidence="5" id="KW-1185">Reference proteome</keyword>
<dbReference type="Pfam" id="PF04438">
    <property type="entry name" value="zf-HIT"/>
    <property type="match status" value="1"/>
</dbReference>
<comment type="caution">
    <text evidence="4">The sequence shown here is derived from an EMBL/GenBank/DDBJ whole genome shotgun (WGS) entry which is preliminary data.</text>
</comment>
<feature type="compositionally biased region" description="Polar residues" evidence="2">
    <location>
        <begin position="28"/>
        <end position="40"/>
    </location>
</feature>
<name>A0ABP0APM7_9PEZI</name>
<dbReference type="Proteomes" id="UP001642406">
    <property type="component" value="Unassembled WGS sequence"/>
</dbReference>
<feature type="region of interest" description="Disordered" evidence="2">
    <location>
        <begin position="205"/>
        <end position="276"/>
    </location>
</feature>
<dbReference type="EMBL" id="CAWUHC010000002">
    <property type="protein sequence ID" value="CAK7209217.1"/>
    <property type="molecule type" value="Genomic_DNA"/>
</dbReference>
<dbReference type="PROSITE" id="PS00028">
    <property type="entry name" value="ZINC_FINGER_C2H2_1"/>
    <property type="match status" value="1"/>
</dbReference>
<keyword evidence="1" id="KW-0862">Zinc</keyword>
<protein>
    <recommendedName>
        <fullName evidence="3">HIT-type domain-containing protein</fullName>
    </recommendedName>
</protein>
<feature type="compositionally biased region" description="Polar residues" evidence="2">
    <location>
        <begin position="47"/>
        <end position="57"/>
    </location>
</feature>
<gene>
    <name evidence="4" type="ORF">SBRCBS47491_000369</name>
</gene>
<evidence type="ECO:0000313" key="4">
    <source>
        <dbReference type="EMBL" id="CAK7209217.1"/>
    </source>
</evidence>
<keyword evidence="1" id="KW-0863">Zinc-finger</keyword>
<dbReference type="CDD" id="cd23024">
    <property type="entry name" value="zf-HIT_ZNHIT2-3"/>
    <property type="match status" value="1"/>
</dbReference>
<dbReference type="SUPFAM" id="SSF144232">
    <property type="entry name" value="HIT/MYND zinc finger-like"/>
    <property type="match status" value="1"/>
</dbReference>
<accession>A0ABP0APM7</accession>
<feature type="compositionally biased region" description="Low complexity" evidence="2">
    <location>
        <begin position="88"/>
        <end position="98"/>
    </location>
</feature>
<feature type="compositionally biased region" description="Basic and acidic residues" evidence="2">
    <location>
        <begin position="61"/>
        <end position="77"/>
    </location>
</feature>
<feature type="compositionally biased region" description="Pro residues" evidence="2">
    <location>
        <begin position="158"/>
        <end position="176"/>
    </location>
</feature>
<evidence type="ECO:0000256" key="1">
    <source>
        <dbReference type="PROSITE-ProRule" id="PRU00453"/>
    </source>
</evidence>
<evidence type="ECO:0000313" key="5">
    <source>
        <dbReference type="Proteomes" id="UP001642406"/>
    </source>
</evidence>
<dbReference type="Gene3D" id="3.30.60.190">
    <property type="match status" value="1"/>
</dbReference>
<reference evidence="4 5" key="1">
    <citation type="submission" date="2024-01" db="EMBL/GenBank/DDBJ databases">
        <authorList>
            <person name="Allen C."/>
            <person name="Tagirdzhanova G."/>
        </authorList>
    </citation>
    <scope>NUCLEOTIDE SEQUENCE [LARGE SCALE GENOMIC DNA]</scope>
</reference>
<proteinExistence type="predicted"/>
<keyword evidence="1" id="KW-0479">Metal-binding</keyword>